<dbReference type="InterPro" id="IPR052899">
    <property type="entry name" value="Class-I_DAHP_synthase"/>
</dbReference>
<dbReference type="InterPro" id="IPR041071">
    <property type="entry name" value="DAHP_snth_FXD"/>
</dbReference>
<dbReference type="InterPro" id="IPR006218">
    <property type="entry name" value="DAHP1/KDSA"/>
</dbReference>
<dbReference type="InterPro" id="IPR013785">
    <property type="entry name" value="Aldolase_TIM"/>
</dbReference>
<dbReference type="GO" id="GO:0009073">
    <property type="term" value="P:aromatic amino acid family biosynthetic process"/>
    <property type="evidence" value="ECO:0007669"/>
    <property type="project" value="InterPro"/>
</dbReference>
<organism evidence="4 5">
    <name type="scientific">Muiribacterium halophilum</name>
    <dbReference type="NCBI Taxonomy" id="2053465"/>
    <lineage>
        <taxon>Bacteria</taxon>
        <taxon>Candidatus Muiribacteriota</taxon>
        <taxon>Candidatus Muiribacteriia</taxon>
        <taxon>Candidatus Muiribacteriales</taxon>
        <taxon>Candidatus Muiribacteriaceae</taxon>
        <taxon>Candidatus Muiribacterium</taxon>
    </lineage>
</organism>
<evidence type="ECO:0000259" key="2">
    <source>
        <dbReference type="Pfam" id="PF00793"/>
    </source>
</evidence>
<dbReference type="EMBL" id="PKTG01000116">
    <property type="protein sequence ID" value="PLX16365.1"/>
    <property type="molecule type" value="Genomic_DNA"/>
</dbReference>
<evidence type="ECO:0000259" key="3">
    <source>
        <dbReference type="Pfam" id="PF18152"/>
    </source>
</evidence>
<dbReference type="Pfam" id="PF18152">
    <property type="entry name" value="DAHP_snth_FXD"/>
    <property type="match status" value="1"/>
</dbReference>
<sequence>MIIVLKKNISKKEKEDIISRIHSCGLTPHISQGTERTIIGVVGDERILQAKPMDGMKGIEKIINILKPYKLVSRDFKKEDTVINIKGRKIGGGDFSVIAGPCSVESEEQMMMTAEYLSKKGISFLRGGAFKPRTSPYSFQGLGREGLEFMKRAASKYDMLIVSEIMDAQDIELLYDFVDIFQVGARNMQNFILLQELGAIDKPILLKRGMSSTLKEWLMAAEYIMLKGNSNIILCERGIRTFEDYTRNTLDLSAVIAAKNISHLPVFVDPSHGTGRKEMILPMSLASKVIGADGVMVEVHPNPEKALSDSAQSMDFNEFDDMFSKLEGFKWPV</sequence>
<feature type="domain" description="DAHP synthase ferredoxin-like" evidence="3">
    <location>
        <begin position="1"/>
        <end position="67"/>
    </location>
</feature>
<dbReference type="Pfam" id="PF00793">
    <property type="entry name" value="DAHP_synth_1"/>
    <property type="match status" value="1"/>
</dbReference>
<dbReference type="GO" id="GO:0016740">
    <property type="term" value="F:transferase activity"/>
    <property type="evidence" value="ECO:0007669"/>
    <property type="project" value="UniProtKB-KW"/>
</dbReference>
<dbReference type="NCBIfam" id="TIGR01361">
    <property type="entry name" value="DAHP_synth_Bsub"/>
    <property type="match status" value="1"/>
</dbReference>
<dbReference type="Proteomes" id="UP000234857">
    <property type="component" value="Unassembled WGS sequence"/>
</dbReference>
<evidence type="ECO:0000313" key="4">
    <source>
        <dbReference type="EMBL" id="PLX16365.1"/>
    </source>
</evidence>
<reference evidence="4 5" key="1">
    <citation type="submission" date="2017-11" db="EMBL/GenBank/DDBJ databases">
        <title>Genome-resolved metagenomics identifies genetic mobility, metabolic interactions, and unexpected diversity in perchlorate-reducing communities.</title>
        <authorList>
            <person name="Barnum T.P."/>
            <person name="Figueroa I.A."/>
            <person name="Carlstrom C.I."/>
            <person name="Lucas L.N."/>
            <person name="Engelbrektson A.L."/>
            <person name="Coates J.D."/>
        </authorList>
    </citation>
    <scope>NUCLEOTIDE SEQUENCE [LARGE SCALE GENOMIC DNA]</scope>
    <source>
        <strain evidence="4">BM706</strain>
    </source>
</reference>
<dbReference type="Gene3D" id="3.20.20.70">
    <property type="entry name" value="Aldolase class I"/>
    <property type="match status" value="1"/>
</dbReference>
<dbReference type="PANTHER" id="PTHR43018:SF2">
    <property type="entry name" value="PHOSPHO-2-DEHYDRO-3-DEOXYHEPTONATE ALDOLASE"/>
    <property type="match status" value="1"/>
</dbReference>
<dbReference type="NCBIfam" id="NF006421">
    <property type="entry name" value="PRK08673.1"/>
    <property type="match status" value="1"/>
</dbReference>
<gene>
    <name evidence="4" type="primary">aroF</name>
    <name evidence="4" type="ORF">C0601_10370</name>
</gene>
<evidence type="ECO:0000256" key="1">
    <source>
        <dbReference type="ARBA" id="ARBA00022679"/>
    </source>
</evidence>
<feature type="domain" description="DAHP synthetase I/KDSA" evidence="2">
    <location>
        <begin position="83"/>
        <end position="322"/>
    </location>
</feature>
<dbReference type="SUPFAM" id="SSF51569">
    <property type="entry name" value="Aldolase"/>
    <property type="match status" value="1"/>
</dbReference>
<proteinExistence type="predicted"/>
<name>A0A2N5ZCH4_MUIH1</name>
<accession>A0A2N5ZCH4</accession>
<keyword evidence="1" id="KW-0808">Transferase</keyword>
<dbReference type="PANTHER" id="PTHR43018">
    <property type="entry name" value="PHOSPHO-2-DEHYDRO-3-DEOXYHEPTONATE ALDOLASE"/>
    <property type="match status" value="1"/>
</dbReference>
<comment type="caution">
    <text evidence="4">The sequence shown here is derived from an EMBL/GenBank/DDBJ whole genome shotgun (WGS) entry which is preliminary data.</text>
</comment>
<dbReference type="AlphaFoldDB" id="A0A2N5ZCH4"/>
<dbReference type="NCBIfam" id="NF009239">
    <property type="entry name" value="PRK12595.1"/>
    <property type="match status" value="1"/>
</dbReference>
<protein>
    <submittedName>
        <fullName evidence="4">3-deoxy-7-phosphoheptulonate synthase</fullName>
    </submittedName>
</protein>
<dbReference type="InterPro" id="IPR006268">
    <property type="entry name" value="DAHP_syn_2"/>
</dbReference>
<dbReference type="GO" id="GO:0016832">
    <property type="term" value="F:aldehyde-lyase activity"/>
    <property type="evidence" value="ECO:0007669"/>
    <property type="project" value="InterPro"/>
</dbReference>
<evidence type="ECO:0000313" key="5">
    <source>
        <dbReference type="Proteomes" id="UP000234857"/>
    </source>
</evidence>
<dbReference type="Gene3D" id="3.30.70.1140">
    <property type="entry name" value="Phospho-2-dehydro-3-deoxyheptonate aldolase, domain 1"/>
    <property type="match status" value="1"/>
</dbReference>